<dbReference type="InterPro" id="IPR027417">
    <property type="entry name" value="P-loop_NTPase"/>
</dbReference>
<feature type="domain" description="AAA-ATPase-like" evidence="1">
    <location>
        <begin position="6"/>
        <end position="202"/>
    </location>
</feature>
<gene>
    <name evidence="2" type="ORF">H9777_10390</name>
</gene>
<dbReference type="Gene3D" id="3.40.50.300">
    <property type="entry name" value="P-loop containing nucleotide triphosphate hydrolases"/>
    <property type="match status" value="1"/>
</dbReference>
<protein>
    <submittedName>
        <fullName evidence="2">AAA family ATPase</fullName>
    </submittedName>
</protein>
<proteinExistence type="predicted"/>
<reference evidence="2" key="1">
    <citation type="journal article" date="2021" name="PeerJ">
        <title>Extensive microbial diversity within the chicken gut microbiome revealed by metagenomics and culture.</title>
        <authorList>
            <person name="Gilroy R."/>
            <person name="Ravi A."/>
            <person name="Getino M."/>
            <person name="Pursley I."/>
            <person name="Horton D.L."/>
            <person name="Alikhan N.F."/>
            <person name="Baker D."/>
            <person name="Gharbi K."/>
            <person name="Hall N."/>
            <person name="Watson M."/>
            <person name="Adriaenssens E.M."/>
            <person name="Foster-Nyarko E."/>
            <person name="Jarju S."/>
            <person name="Secka A."/>
            <person name="Antonio M."/>
            <person name="Oren A."/>
            <person name="Chaudhuri R.R."/>
            <person name="La Ragione R."/>
            <person name="Hildebrand F."/>
            <person name="Pallen M.J."/>
        </authorList>
    </citation>
    <scope>NUCLEOTIDE SEQUENCE</scope>
    <source>
        <strain evidence="2">G4-2901</strain>
    </source>
</reference>
<dbReference type="InterPro" id="IPR018631">
    <property type="entry name" value="AAA-ATPase-like_dom"/>
</dbReference>
<sequence length="405" mass="46874">MSKLYPIGIQNFENLRKRDYIYVDKTALIYQLVATGKYYFLSRPRRFGKSLLISTLEAYFSGKRELFAGLEMEKLEKKWIEYPVLHIDLNTEKYSTKETLENKLDLSLKQFEAKYGRNPDEYSLATRFEGIIRRAAQKTGHNTVILIDEYDKPILQAIGNPELQTEYRNTLKAFYGALKSCDGYIQFAMLTGVTKFGKVSVFSDLNNLMDISMINRFSEICGITEEELHRYFDDDIHTLAEKLGTGYEETCARLKQNYDGYHFSFKSPGMYNPFSLLNTFANMQIDNYWFATGTPTYLVELMKQHNYNVEEIEDIVTSGPVLDSIDAASTDPVPVIYQSGYLTIKGYDEEFENYTLGFPNREVEQGFFRFLLPNYASVSVTKSPYEIQRFVTDVRKGDVDSFLSR</sequence>
<evidence type="ECO:0000313" key="2">
    <source>
        <dbReference type="EMBL" id="MBU3838696.1"/>
    </source>
</evidence>
<feature type="non-terminal residue" evidence="2">
    <location>
        <position position="405"/>
    </location>
</feature>
<organism evidence="2 3">
    <name type="scientific">Candidatus Phocaeicola faecigallinarum</name>
    <dbReference type="NCBI Taxonomy" id="2838732"/>
    <lineage>
        <taxon>Bacteria</taxon>
        <taxon>Pseudomonadati</taxon>
        <taxon>Bacteroidota</taxon>
        <taxon>Bacteroidia</taxon>
        <taxon>Bacteroidales</taxon>
        <taxon>Bacteroidaceae</taxon>
        <taxon>Phocaeicola</taxon>
    </lineage>
</organism>
<dbReference type="PANTHER" id="PTHR34825">
    <property type="entry name" value="CONSERVED PROTEIN, WITH A WEAK D-GALACTARATE DEHYDRATASE/ALTRONATE HYDROLASE DOMAIN"/>
    <property type="match status" value="1"/>
</dbReference>
<dbReference type="Pfam" id="PF09820">
    <property type="entry name" value="AAA-ATPase_like"/>
    <property type="match status" value="1"/>
</dbReference>
<dbReference type="Proteomes" id="UP000783796">
    <property type="component" value="Unassembled WGS sequence"/>
</dbReference>
<dbReference type="AlphaFoldDB" id="A0A948WY18"/>
<dbReference type="SUPFAM" id="SSF52540">
    <property type="entry name" value="P-loop containing nucleoside triphosphate hydrolases"/>
    <property type="match status" value="1"/>
</dbReference>
<comment type="caution">
    <text evidence="2">The sequence shown here is derived from an EMBL/GenBank/DDBJ whole genome shotgun (WGS) entry which is preliminary data.</text>
</comment>
<name>A0A948WY18_9BACT</name>
<dbReference type="PANTHER" id="PTHR34825:SF1">
    <property type="entry name" value="AAA-ATPASE-LIKE DOMAIN-CONTAINING PROTEIN"/>
    <property type="match status" value="1"/>
</dbReference>
<reference evidence="2" key="2">
    <citation type="submission" date="2021-04" db="EMBL/GenBank/DDBJ databases">
        <authorList>
            <person name="Gilroy R."/>
        </authorList>
    </citation>
    <scope>NUCLEOTIDE SEQUENCE</scope>
    <source>
        <strain evidence="2">G4-2901</strain>
    </source>
</reference>
<evidence type="ECO:0000259" key="1">
    <source>
        <dbReference type="Pfam" id="PF09820"/>
    </source>
</evidence>
<dbReference type="EMBL" id="JAHLFW010000086">
    <property type="protein sequence ID" value="MBU3838696.1"/>
    <property type="molecule type" value="Genomic_DNA"/>
</dbReference>
<accession>A0A948WY18</accession>
<evidence type="ECO:0000313" key="3">
    <source>
        <dbReference type="Proteomes" id="UP000783796"/>
    </source>
</evidence>